<protein>
    <recommendedName>
        <fullName evidence="6">Geranylgeranyl pyrophosphate synthase</fullName>
    </recommendedName>
</protein>
<proteinExistence type="inferred from homology"/>
<dbReference type="InterPro" id="IPR033749">
    <property type="entry name" value="Polyprenyl_synt_CS"/>
</dbReference>
<comment type="similarity">
    <text evidence="3">Belongs to the FPP/GGPP synthase family.</text>
</comment>
<accession>A0ABP1N733</accession>
<evidence type="ECO:0000256" key="2">
    <source>
        <dbReference type="ARBA" id="ARBA00022842"/>
    </source>
</evidence>
<evidence type="ECO:0000313" key="5">
    <source>
        <dbReference type="Proteomes" id="UP001642520"/>
    </source>
</evidence>
<evidence type="ECO:0000256" key="1">
    <source>
        <dbReference type="ARBA" id="ARBA00022723"/>
    </source>
</evidence>
<gene>
    <name evidence="4" type="ORF">XYLVIOL_LOCUS2004</name>
</gene>
<organism evidence="4 5">
    <name type="scientific">Xylocopa violacea</name>
    <name type="common">Violet carpenter bee</name>
    <name type="synonym">Apis violacea</name>
    <dbReference type="NCBI Taxonomy" id="135666"/>
    <lineage>
        <taxon>Eukaryota</taxon>
        <taxon>Metazoa</taxon>
        <taxon>Ecdysozoa</taxon>
        <taxon>Arthropoda</taxon>
        <taxon>Hexapoda</taxon>
        <taxon>Insecta</taxon>
        <taxon>Pterygota</taxon>
        <taxon>Neoptera</taxon>
        <taxon>Endopterygota</taxon>
        <taxon>Hymenoptera</taxon>
        <taxon>Apocrita</taxon>
        <taxon>Aculeata</taxon>
        <taxon>Apoidea</taxon>
        <taxon>Anthophila</taxon>
        <taxon>Apidae</taxon>
        <taxon>Xylocopa</taxon>
        <taxon>Xylocopa</taxon>
    </lineage>
</organism>
<evidence type="ECO:0008006" key="6">
    <source>
        <dbReference type="Google" id="ProtNLM"/>
    </source>
</evidence>
<dbReference type="PANTHER" id="PTHR12001">
    <property type="entry name" value="GERANYLGERANYL PYROPHOSPHATE SYNTHASE"/>
    <property type="match status" value="1"/>
</dbReference>
<dbReference type="CDD" id="cd00685">
    <property type="entry name" value="Trans_IPPS_HT"/>
    <property type="match status" value="1"/>
</dbReference>
<dbReference type="InterPro" id="IPR008949">
    <property type="entry name" value="Isoprenoid_synthase_dom_sf"/>
</dbReference>
<sequence>METNKPESQRDTILDLVRLSRTNNKEVEEILLEPYNYINRVPGKEIRSKLTRAFNYWLKIPQDKLSILVDVVQMLHVASLLLDDIQDNSVLRRSIPVAHNIYGIASTINAANYVIFIALERVLALKHPEAARIYTEQLIELYNGQGMEIYWRNSYICPSETTYKVIAVQKTGGLFTLVVRLMQLFSDRKQDFTLLSRMLGLYFQIRDDYCNLYLDEYAQTKSYCEDLTEGKFSFPIVHAIQTNPEGKQIINILKQRTKDITVKRYCVSLLEKFGSFAYTRIELEELDKQSRDEIDRLGGNPLLLKILDSLLNWKSHNK</sequence>
<dbReference type="PANTHER" id="PTHR12001:SF44">
    <property type="entry name" value="GERANYLGERANYL PYROPHOSPHATE SYNTHASE"/>
    <property type="match status" value="1"/>
</dbReference>
<evidence type="ECO:0000256" key="3">
    <source>
        <dbReference type="RuleBase" id="RU004466"/>
    </source>
</evidence>
<dbReference type="Gene3D" id="1.10.600.10">
    <property type="entry name" value="Farnesyl Diphosphate Synthase"/>
    <property type="match status" value="1"/>
</dbReference>
<reference evidence="4 5" key="1">
    <citation type="submission" date="2024-08" db="EMBL/GenBank/DDBJ databases">
        <authorList>
            <person name="Will J Nash"/>
            <person name="Angela Man"/>
            <person name="Seanna McTaggart"/>
            <person name="Kendall Baker"/>
            <person name="Tom Barker"/>
            <person name="Leah Catchpole"/>
            <person name="Alex Durrant"/>
            <person name="Karim Gharbi"/>
            <person name="Naomi Irish"/>
            <person name="Gemy Kaithakottil"/>
            <person name="Debby Ku"/>
            <person name="Aaliyah Providence"/>
            <person name="Felix Shaw"/>
            <person name="David Swarbreck"/>
            <person name="Chris Watkins"/>
            <person name="Ann M. McCartney"/>
            <person name="Giulio Formenti"/>
            <person name="Alice Mouton"/>
            <person name="Noel Vella"/>
            <person name="Bjorn M von Reumont"/>
            <person name="Adriana Vella"/>
            <person name="Wilfried Haerty"/>
        </authorList>
    </citation>
    <scope>NUCLEOTIDE SEQUENCE [LARGE SCALE GENOMIC DNA]</scope>
</reference>
<keyword evidence="2" id="KW-0460">Magnesium</keyword>
<evidence type="ECO:0000313" key="4">
    <source>
        <dbReference type="EMBL" id="CAL7936111.1"/>
    </source>
</evidence>
<comment type="caution">
    <text evidence="4">The sequence shown here is derived from an EMBL/GenBank/DDBJ whole genome shotgun (WGS) entry which is preliminary data.</text>
</comment>
<keyword evidence="5" id="KW-1185">Reference proteome</keyword>
<keyword evidence="1" id="KW-0479">Metal-binding</keyword>
<dbReference type="SFLD" id="SFLDS00005">
    <property type="entry name" value="Isoprenoid_Synthase_Type_I"/>
    <property type="match status" value="1"/>
</dbReference>
<dbReference type="InterPro" id="IPR000092">
    <property type="entry name" value="Polyprenyl_synt"/>
</dbReference>
<dbReference type="EMBL" id="CAXAJV020001286">
    <property type="protein sequence ID" value="CAL7936111.1"/>
    <property type="molecule type" value="Genomic_DNA"/>
</dbReference>
<name>A0ABP1N733_XYLVO</name>
<dbReference type="Pfam" id="PF00348">
    <property type="entry name" value="polyprenyl_synt"/>
    <property type="match status" value="1"/>
</dbReference>
<dbReference type="SUPFAM" id="SSF48576">
    <property type="entry name" value="Terpenoid synthases"/>
    <property type="match status" value="1"/>
</dbReference>
<keyword evidence="3" id="KW-0808">Transferase</keyword>
<dbReference type="PROSITE" id="PS00444">
    <property type="entry name" value="POLYPRENYL_SYNTHASE_2"/>
    <property type="match status" value="1"/>
</dbReference>
<dbReference type="Proteomes" id="UP001642520">
    <property type="component" value="Unassembled WGS sequence"/>
</dbReference>